<comment type="caution">
    <text evidence="1">The sequence shown here is derived from an EMBL/GenBank/DDBJ whole genome shotgun (WGS) entry which is preliminary data.</text>
</comment>
<keyword evidence="2" id="KW-1185">Reference proteome</keyword>
<dbReference type="Proteomes" id="UP000003503">
    <property type="component" value="Unassembled WGS sequence"/>
</dbReference>
<reference evidence="1 2" key="1">
    <citation type="submission" date="2011-02" db="EMBL/GenBank/DDBJ databases">
        <authorList>
            <person name="Muzny D."/>
            <person name="Qin X."/>
            <person name="Deng J."/>
            <person name="Jiang H."/>
            <person name="Liu Y."/>
            <person name="Qu J."/>
            <person name="Song X.-Z."/>
            <person name="Zhang L."/>
            <person name="Thornton R."/>
            <person name="Coyle M."/>
            <person name="Francisco L."/>
            <person name="Jackson L."/>
            <person name="Javaid M."/>
            <person name="Korchina V."/>
            <person name="Kovar C."/>
            <person name="Mata R."/>
            <person name="Mathew T."/>
            <person name="Ngo R."/>
            <person name="Nguyen L."/>
            <person name="Nguyen N."/>
            <person name="Okwuonu G."/>
            <person name="Ongeri F."/>
            <person name="Pham C."/>
            <person name="Simmons D."/>
            <person name="Wilczek-Boney K."/>
            <person name="Hale W."/>
            <person name="Jakkamsetti A."/>
            <person name="Pham P."/>
            <person name="Ruth R."/>
            <person name="San Lucas F."/>
            <person name="Warren J."/>
            <person name="Zhang J."/>
            <person name="Zhao Z."/>
            <person name="Zhou C."/>
            <person name="Zhu D."/>
            <person name="Lee S."/>
            <person name="Bess C."/>
            <person name="Blankenburg K."/>
            <person name="Forbes L."/>
            <person name="Fu Q."/>
            <person name="Gubbala S."/>
            <person name="Hirani K."/>
            <person name="Jayaseelan J.C."/>
            <person name="Lara F."/>
            <person name="Munidasa M."/>
            <person name="Palculict T."/>
            <person name="Patil S."/>
            <person name="Pu L.-L."/>
            <person name="Saada N."/>
            <person name="Tang L."/>
            <person name="Weissenberger G."/>
            <person name="Zhu Y."/>
            <person name="Hemphill L."/>
            <person name="Shang Y."/>
            <person name="Youmans B."/>
            <person name="Ayvaz T."/>
            <person name="Ross M."/>
            <person name="Santibanez J."/>
            <person name="Aqrawi P."/>
            <person name="Gross S."/>
            <person name="Joshi V."/>
            <person name="Fowler G."/>
            <person name="Nazareth L."/>
            <person name="Reid J."/>
            <person name="Worley K."/>
            <person name="Petrosino J."/>
            <person name="Highlander S."/>
            <person name="Gibbs R."/>
        </authorList>
    </citation>
    <scope>NUCLEOTIDE SEQUENCE [LARGE SCALE GENOMIC DNA]</scope>
    <source>
        <strain evidence="1 2">DSM 19965</strain>
    </source>
</reference>
<protein>
    <submittedName>
        <fullName evidence="1">Uncharacterized protein</fullName>
    </submittedName>
</protein>
<evidence type="ECO:0000313" key="1">
    <source>
        <dbReference type="EMBL" id="EGF12889.1"/>
    </source>
</evidence>
<sequence>MIISANKNIVNLFCKLFFKNEKSYINAYSLYHLLKNFYKYNKNGK</sequence>
<evidence type="ECO:0000313" key="2">
    <source>
        <dbReference type="Proteomes" id="UP000003503"/>
    </source>
</evidence>
<dbReference type="STRING" id="888062.HMPREF9083_1019"/>
<name>F2BXV1_9FIRM</name>
<accession>F2BXV1</accession>
<proteinExistence type="predicted"/>
<dbReference type="HOGENOM" id="CLU_3199035_0_0_9"/>
<dbReference type="AlphaFoldDB" id="F2BXV1"/>
<dbReference type="EMBL" id="AFBB01000020">
    <property type="protein sequence ID" value="EGF12889.1"/>
    <property type="molecule type" value="Genomic_DNA"/>
</dbReference>
<gene>
    <name evidence="1" type="ORF">HMPREF9083_1019</name>
</gene>
<organism evidence="1 2">
    <name type="scientific">Dialister micraerophilus DSM 19965</name>
    <dbReference type="NCBI Taxonomy" id="888062"/>
    <lineage>
        <taxon>Bacteria</taxon>
        <taxon>Bacillati</taxon>
        <taxon>Bacillota</taxon>
        <taxon>Negativicutes</taxon>
        <taxon>Veillonellales</taxon>
        <taxon>Veillonellaceae</taxon>
        <taxon>Dialister</taxon>
    </lineage>
</organism>